<dbReference type="InterPro" id="IPR013078">
    <property type="entry name" value="His_Pase_superF_clade-1"/>
</dbReference>
<dbReference type="InterPro" id="IPR029033">
    <property type="entry name" value="His_PPase_superfam"/>
</dbReference>
<dbReference type="Proteomes" id="UP001219605">
    <property type="component" value="Chromosome"/>
</dbReference>
<dbReference type="EMBL" id="CP118615">
    <property type="protein sequence ID" value="WDZ83103.1"/>
    <property type="molecule type" value="Genomic_DNA"/>
</dbReference>
<sequence>MGELVLIRHGETEWSAARRHTSYTDLELTPDGERQARALGDRLAGHHFVAVLASPRRRARHTADLAGLTVSAVDDDLTEWHYGDYEGRTTADIHTERPDWDIWHDGCPGGESPEQIGARLDRVLDRVTPLLERGDVALVAHAHALRVLGARWIGLPPAAGGRLRLDTATLSVLGHEHGRQVILGWNAR</sequence>
<dbReference type="SUPFAM" id="SSF53254">
    <property type="entry name" value="Phosphoglycerate mutase-like"/>
    <property type="match status" value="1"/>
</dbReference>
<dbReference type="PIRSF" id="PIRSF000709">
    <property type="entry name" value="6PFK_2-Ptase"/>
    <property type="match status" value="1"/>
</dbReference>
<evidence type="ECO:0000313" key="1">
    <source>
        <dbReference type="EMBL" id="WDZ83103.1"/>
    </source>
</evidence>
<reference evidence="1 2" key="1">
    <citation type="submission" date="2023-02" db="EMBL/GenBank/DDBJ databases">
        <authorList>
            <person name="Mo P."/>
        </authorList>
    </citation>
    <scope>NUCLEOTIDE SEQUENCE [LARGE SCALE GENOMIC DNA]</scope>
    <source>
        <strain evidence="1 2">HUAS 3</strain>
    </source>
</reference>
<dbReference type="Gene3D" id="3.40.50.1240">
    <property type="entry name" value="Phosphoglycerate mutase-like"/>
    <property type="match status" value="1"/>
</dbReference>
<evidence type="ECO:0000313" key="2">
    <source>
        <dbReference type="Proteomes" id="UP001219605"/>
    </source>
</evidence>
<protein>
    <submittedName>
        <fullName evidence="1">Histidine phosphatase family protein</fullName>
    </submittedName>
</protein>
<organism evidence="1 2">
    <name type="scientific">Micromonospora cathayae</name>
    <dbReference type="NCBI Taxonomy" id="3028804"/>
    <lineage>
        <taxon>Bacteria</taxon>
        <taxon>Bacillati</taxon>
        <taxon>Actinomycetota</taxon>
        <taxon>Actinomycetes</taxon>
        <taxon>Micromonosporales</taxon>
        <taxon>Micromonosporaceae</taxon>
        <taxon>Micromonospora</taxon>
    </lineage>
</organism>
<gene>
    <name evidence="1" type="ORF">PVK37_21885</name>
</gene>
<dbReference type="RefSeq" id="WP_275029504.1">
    <property type="nucleotide sequence ID" value="NZ_CP118615.1"/>
</dbReference>
<dbReference type="InterPro" id="IPR050275">
    <property type="entry name" value="PGM_Phosphatase"/>
</dbReference>
<dbReference type="PANTHER" id="PTHR48100">
    <property type="entry name" value="BROAD-SPECIFICITY PHOSPHATASE YOR283W-RELATED"/>
    <property type="match status" value="1"/>
</dbReference>
<proteinExistence type="predicted"/>
<dbReference type="SMART" id="SM00855">
    <property type="entry name" value="PGAM"/>
    <property type="match status" value="1"/>
</dbReference>
<dbReference type="Pfam" id="PF00300">
    <property type="entry name" value="His_Phos_1"/>
    <property type="match status" value="1"/>
</dbReference>
<dbReference type="PANTHER" id="PTHR48100:SF15">
    <property type="entry name" value="SEDOHEPTULOSE 1,7-BISPHOSPHATASE"/>
    <property type="match status" value="1"/>
</dbReference>
<dbReference type="CDD" id="cd07067">
    <property type="entry name" value="HP_PGM_like"/>
    <property type="match status" value="1"/>
</dbReference>
<name>A0ABY7ZKR1_9ACTN</name>
<keyword evidence="2" id="KW-1185">Reference proteome</keyword>
<accession>A0ABY7ZKR1</accession>